<evidence type="ECO:0000256" key="1">
    <source>
        <dbReference type="ARBA" id="ARBA00006484"/>
    </source>
</evidence>
<dbReference type="AlphaFoldDB" id="A0ABD3JQ36"/>
<dbReference type="InterPro" id="IPR036291">
    <property type="entry name" value="NAD(P)-bd_dom_sf"/>
</dbReference>
<dbReference type="SUPFAM" id="SSF51735">
    <property type="entry name" value="NAD(P)-binding Rossmann-fold domains"/>
    <property type="match status" value="1"/>
</dbReference>
<dbReference type="Gene3D" id="3.40.50.720">
    <property type="entry name" value="NAD(P)-binding Rossmann-like Domain"/>
    <property type="match status" value="1"/>
</dbReference>
<organism evidence="4 5">
    <name type="scientific">Eucalyptus globulus</name>
    <name type="common">Tasmanian blue gum</name>
    <dbReference type="NCBI Taxonomy" id="34317"/>
    <lineage>
        <taxon>Eukaryota</taxon>
        <taxon>Viridiplantae</taxon>
        <taxon>Streptophyta</taxon>
        <taxon>Embryophyta</taxon>
        <taxon>Tracheophyta</taxon>
        <taxon>Spermatophyta</taxon>
        <taxon>Magnoliopsida</taxon>
        <taxon>eudicotyledons</taxon>
        <taxon>Gunneridae</taxon>
        <taxon>Pentapetalae</taxon>
        <taxon>rosids</taxon>
        <taxon>malvids</taxon>
        <taxon>Myrtales</taxon>
        <taxon>Myrtaceae</taxon>
        <taxon>Myrtoideae</taxon>
        <taxon>Eucalypteae</taxon>
        <taxon>Eucalyptus</taxon>
    </lineage>
</organism>
<reference evidence="4 5" key="1">
    <citation type="submission" date="2024-11" db="EMBL/GenBank/DDBJ databases">
        <title>Chromosome-level genome assembly of Eucalyptus globulus Labill. provides insights into its genome evolution.</title>
        <authorList>
            <person name="Li X."/>
        </authorList>
    </citation>
    <scope>NUCLEOTIDE SEQUENCE [LARGE SCALE GENOMIC DNA]</scope>
    <source>
        <strain evidence="4">CL2024</strain>
        <tissue evidence="4">Fresh tender leaves</tissue>
    </source>
</reference>
<comment type="similarity">
    <text evidence="1">Belongs to the short-chain dehydrogenases/reductases (SDR) family.</text>
</comment>
<comment type="caution">
    <text evidence="4">The sequence shown here is derived from an EMBL/GenBank/DDBJ whole genome shotgun (WGS) entry which is preliminary data.</text>
</comment>
<accession>A0ABD3JQ36</accession>
<dbReference type="GO" id="GO:0016491">
    <property type="term" value="F:oxidoreductase activity"/>
    <property type="evidence" value="ECO:0007669"/>
    <property type="project" value="UniProtKB-KW"/>
</dbReference>
<dbReference type="PANTHER" id="PTHR43180:SF37">
    <property type="entry name" value="TROPINONE REDUCTASE-LIKE 2"/>
    <property type="match status" value="1"/>
</dbReference>
<proteinExistence type="inferred from homology"/>
<gene>
    <name evidence="4" type="ORF">ACJRO7_032984</name>
</gene>
<keyword evidence="2" id="KW-0560">Oxidoreductase</keyword>
<evidence type="ECO:0000313" key="5">
    <source>
        <dbReference type="Proteomes" id="UP001634007"/>
    </source>
</evidence>
<dbReference type="PANTHER" id="PTHR43180">
    <property type="entry name" value="3-OXOACYL-(ACYL-CARRIER-PROTEIN) REDUCTASE (AFU_ORTHOLOGUE AFUA_6G11210)"/>
    <property type="match status" value="1"/>
</dbReference>
<feature type="region of interest" description="Disordered" evidence="3">
    <location>
        <begin position="95"/>
        <end position="135"/>
    </location>
</feature>
<dbReference type="EMBL" id="JBJKBG010000008">
    <property type="protein sequence ID" value="KAL3728318.1"/>
    <property type="molecule type" value="Genomic_DNA"/>
</dbReference>
<dbReference type="Pfam" id="PF13561">
    <property type="entry name" value="adh_short_C2"/>
    <property type="match status" value="1"/>
</dbReference>
<evidence type="ECO:0000256" key="3">
    <source>
        <dbReference type="SAM" id="MobiDB-lite"/>
    </source>
</evidence>
<keyword evidence="5" id="KW-1185">Reference proteome</keyword>
<sequence>MEVEKLYDFDSRLEGKIAIITDGASGIEASAVSLFHEHSVWVVVADVQEELGRALAAKLGHQASNGHCNVSAEAEVRDLMDATVAKHGQLDITYTTMRGSSTGPSGASSTHPLPISIASSASTSTGPPTGRSTQCGTWCRGTKAASY</sequence>
<evidence type="ECO:0000313" key="4">
    <source>
        <dbReference type="EMBL" id="KAL3728318.1"/>
    </source>
</evidence>
<dbReference type="Proteomes" id="UP001634007">
    <property type="component" value="Unassembled WGS sequence"/>
</dbReference>
<evidence type="ECO:0000256" key="2">
    <source>
        <dbReference type="ARBA" id="ARBA00023002"/>
    </source>
</evidence>
<feature type="compositionally biased region" description="Low complexity" evidence="3">
    <location>
        <begin position="99"/>
        <end position="133"/>
    </location>
</feature>
<protein>
    <submittedName>
        <fullName evidence="4">Uncharacterized protein</fullName>
    </submittedName>
</protein>
<name>A0ABD3JQ36_EUCGL</name>
<dbReference type="InterPro" id="IPR002347">
    <property type="entry name" value="SDR_fam"/>
</dbReference>